<accession>A0A7X3JXB3</accession>
<dbReference type="EMBL" id="RHLK01000001">
    <property type="protein sequence ID" value="MVO97953.1"/>
    <property type="molecule type" value="Genomic_DNA"/>
</dbReference>
<evidence type="ECO:0000313" key="1">
    <source>
        <dbReference type="EMBL" id="MVO97953.1"/>
    </source>
</evidence>
<gene>
    <name evidence="1" type="ORF">EDM21_00070</name>
</gene>
<keyword evidence="2" id="KW-1185">Reference proteome</keyword>
<proteinExistence type="predicted"/>
<protein>
    <submittedName>
        <fullName evidence="1">Uncharacterized protein</fullName>
    </submittedName>
</protein>
<sequence length="131" mass="14670">MYKYYQKVEIAPHTHALPLLAGEHEIYLCPLYLYQITPGSRIILKASIAWSNTVLSDIGELEIKIRRDHPSGEVLESSEDSRFRTGTAKIEGEDRGGSAEIALYYLTVRSPGSKARVEGPIVFEGFVLDEE</sequence>
<dbReference type="AlphaFoldDB" id="A0A7X3JXB3"/>
<evidence type="ECO:0000313" key="2">
    <source>
        <dbReference type="Proteomes" id="UP000490800"/>
    </source>
</evidence>
<name>A0A7X3JXB3_9BACL</name>
<dbReference type="OrthoDB" id="2606646at2"/>
<organism evidence="1 2">
    <name type="scientific">Paenibacillus lutrae</name>
    <dbReference type="NCBI Taxonomy" id="2078573"/>
    <lineage>
        <taxon>Bacteria</taxon>
        <taxon>Bacillati</taxon>
        <taxon>Bacillota</taxon>
        <taxon>Bacilli</taxon>
        <taxon>Bacillales</taxon>
        <taxon>Paenibacillaceae</taxon>
        <taxon>Paenibacillus</taxon>
    </lineage>
</organism>
<dbReference type="Proteomes" id="UP000490800">
    <property type="component" value="Unassembled WGS sequence"/>
</dbReference>
<reference evidence="1 2" key="1">
    <citation type="journal article" date="2019" name="Microorganisms">
        <title>Paenibacillus lutrae sp. nov., A Chitinolytic Species Isolated from A River Otter in Castril Natural Park, Granada, Spain.</title>
        <authorList>
            <person name="Rodriguez M."/>
            <person name="Reina J.C."/>
            <person name="Bejar V."/>
            <person name="Llamas I."/>
        </authorList>
    </citation>
    <scope>NUCLEOTIDE SEQUENCE [LARGE SCALE GENOMIC DNA]</scope>
    <source>
        <strain evidence="1 2">N10</strain>
    </source>
</reference>
<dbReference type="RefSeq" id="WP_157331738.1">
    <property type="nucleotide sequence ID" value="NZ_RHLK01000001.1"/>
</dbReference>
<comment type="caution">
    <text evidence="1">The sequence shown here is derived from an EMBL/GenBank/DDBJ whole genome shotgun (WGS) entry which is preliminary data.</text>
</comment>